<dbReference type="AlphaFoldDB" id="A0A1L9VFC1"/>
<dbReference type="GeneID" id="34459874"/>
<name>A0A1L9VFC1_ASPGL</name>
<protein>
    <submittedName>
        <fullName evidence="1">Uncharacterized protein</fullName>
    </submittedName>
</protein>
<reference evidence="2" key="1">
    <citation type="journal article" date="2017" name="Genome Biol.">
        <title>Comparative genomics reveals high biological diversity and specific adaptations in the industrially and medically important fungal genus Aspergillus.</title>
        <authorList>
            <person name="de Vries R.P."/>
            <person name="Riley R."/>
            <person name="Wiebenga A."/>
            <person name="Aguilar-Osorio G."/>
            <person name="Amillis S."/>
            <person name="Uchima C.A."/>
            <person name="Anderluh G."/>
            <person name="Asadollahi M."/>
            <person name="Askin M."/>
            <person name="Barry K."/>
            <person name="Battaglia E."/>
            <person name="Bayram O."/>
            <person name="Benocci T."/>
            <person name="Braus-Stromeyer S.A."/>
            <person name="Caldana C."/>
            <person name="Canovas D."/>
            <person name="Cerqueira G.C."/>
            <person name="Chen F."/>
            <person name="Chen W."/>
            <person name="Choi C."/>
            <person name="Clum A."/>
            <person name="Dos Santos R.A."/>
            <person name="Damasio A.R."/>
            <person name="Diallinas G."/>
            <person name="Emri T."/>
            <person name="Fekete E."/>
            <person name="Flipphi M."/>
            <person name="Freyberg S."/>
            <person name="Gallo A."/>
            <person name="Gournas C."/>
            <person name="Habgood R."/>
            <person name="Hainaut M."/>
            <person name="Harispe M.L."/>
            <person name="Henrissat B."/>
            <person name="Hilden K.S."/>
            <person name="Hope R."/>
            <person name="Hossain A."/>
            <person name="Karabika E."/>
            <person name="Karaffa L."/>
            <person name="Karanyi Z."/>
            <person name="Krasevec N."/>
            <person name="Kuo A."/>
            <person name="Kusch H."/>
            <person name="LaButti K."/>
            <person name="Lagendijk E.L."/>
            <person name="Lapidus A."/>
            <person name="Levasseur A."/>
            <person name="Lindquist E."/>
            <person name="Lipzen A."/>
            <person name="Logrieco A.F."/>
            <person name="MacCabe A."/>
            <person name="Maekelae M.R."/>
            <person name="Malavazi I."/>
            <person name="Melin P."/>
            <person name="Meyer V."/>
            <person name="Mielnichuk N."/>
            <person name="Miskei M."/>
            <person name="Molnar A.P."/>
            <person name="Mule G."/>
            <person name="Ngan C.Y."/>
            <person name="Orejas M."/>
            <person name="Orosz E."/>
            <person name="Ouedraogo J.P."/>
            <person name="Overkamp K.M."/>
            <person name="Park H.-S."/>
            <person name="Perrone G."/>
            <person name="Piumi F."/>
            <person name="Punt P.J."/>
            <person name="Ram A.F."/>
            <person name="Ramon A."/>
            <person name="Rauscher S."/>
            <person name="Record E."/>
            <person name="Riano-Pachon D.M."/>
            <person name="Robert V."/>
            <person name="Roehrig J."/>
            <person name="Ruller R."/>
            <person name="Salamov A."/>
            <person name="Salih N.S."/>
            <person name="Samson R.A."/>
            <person name="Sandor E."/>
            <person name="Sanguinetti M."/>
            <person name="Schuetze T."/>
            <person name="Sepcic K."/>
            <person name="Shelest E."/>
            <person name="Sherlock G."/>
            <person name="Sophianopoulou V."/>
            <person name="Squina F.M."/>
            <person name="Sun H."/>
            <person name="Susca A."/>
            <person name="Todd R.B."/>
            <person name="Tsang A."/>
            <person name="Unkles S.E."/>
            <person name="van de Wiele N."/>
            <person name="van Rossen-Uffink D."/>
            <person name="Oliveira J.V."/>
            <person name="Vesth T.C."/>
            <person name="Visser J."/>
            <person name="Yu J.-H."/>
            <person name="Zhou M."/>
            <person name="Andersen M.R."/>
            <person name="Archer D.B."/>
            <person name="Baker S.E."/>
            <person name="Benoit I."/>
            <person name="Brakhage A.A."/>
            <person name="Braus G.H."/>
            <person name="Fischer R."/>
            <person name="Frisvad J.C."/>
            <person name="Goldman G.H."/>
            <person name="Houbraken J."/>
            <person name="Oakley B."/>
            <person name="Pocsi I."/>
            <person name="Scazzocchio C."/>
            <person name="Seiboth B."/>
            <person name="vanKuyk P.A."/>
            <person name="Wortman J."/>
            <person name="Dyer P.S."/>
            <person name="Grigoriev I.V."/>
        </authorList>
    </citation>
    <scope>NUCLEOTIDE SEQUENCE [LARGE SCALE GENOMIC DNA]</scope>
    <source>
        <strain evidence="2">CBS 516.65</strain>
    </source>
</reference>
<sequence>MRASRAEVKPDWAFKACKKQSCDQLLAFKLGQLASIYTTTWLLKRVDDYHFVVSDGISSQNARSFPDDPVTMRECLLFLLKKAADHEASYYPRVYGIDLRSNRRR</sequence>
<evidence type="ECO:0000313" key="2">
    <source>
        <dbReference type="Proteomes" id="UP000184300"/>
    </source>
</evidence>
<keyword evidence="2" id="KW-1185">Reference proteome</keyword>
<proteinExistence type="predicted"/>
<dbReference type="Proteomes" id="UP000184300">
    <property type="component" value="Unassembled WGS sequence"/>
</dbReference>
<accession>A0A1L9VFC1</accession>
<gene>
    <name evidence="1" type="ORF">ASPGLDRAFT_26860</name>
</gene>
<dbReference type="EMBL" id="KV878901">
    <property type="protein sequence ID" value="OJJ82593.1"/>
    <property type="molecule type" value="Genomic_DNA"/>
</dbReference>
<dbReference type="OrthoDB" id="2156052at2759"/>
<dbReference type="VEuPathDB" id="FungiDB:ASPGLDRAFT_26860"/>
<organism evidence="1 2">
    <name type="scientific">Aspergillus glaucus CBS 516.65</name>
    <dbReference type="NCBI Taxonomy" id="1160497"/>
    <lineage>
        <taxon>Eukaryota</taxon>
        <taxon>Fungi</taxon>
        <taxon>Dikarya</taxon>
        <taxon>Ascomycota</taxon>
        <taxon>Pezizomycotina</taxon>
        <taxon>Eurotiomycetes</taxon>
        <taxon>Eurotiomycetidae</taxon>
        <taxon>Eurotiales</taxon>
        <taxon>Aspergillaceae</taxon>
        <taxon>Aspergillus</taxon>
        <taxon>Aspergillus subgen. Aspergillus</taxon>
    </lineage>
</organism>
<evidence type="ECO:0000313" key="1">
    <source>
        <dbReference type="EMBL" id="OJJ82593.1"/>
    </source>
</evidence>
<dbReference type="RefSeq" id="XP_022399291.1">
    <property type="nucleotide sequence ID" value="XM_022543613.1"/>
</dbReference>